<dbReference type="PANTHER" id="PTHR46797:SF1">
    <property type="entry name" value="METHYLPHOSPHONATE SYNTHASE"/>
    <property type="match status" value="1"/>
</dbReference>
<evidence type="ECO:0000313" key="8">
    <source>
        <dbReference type="EMBL" id="MFD0837272.1"/>
    </source>
</evidence>
<keyword evidence="4" id="KW-0238">DNA-binding</keyword>
<protein>
    <submittedName>
        <fullName evidence="8">DUF4870 domain-containing protein</fullName>
    </submittedName>
</protein>
<feature type="transmembrane region" description="Helical" evidence="6">
    <location>
        <begin position="165"/>
        <end position="183"/>
    </location>
</feature>
<evidence type="ECO:0000313" key="9">
    <source>
        <dbReference type="Proteomes" id="UP001597011"/>
    </source>
</evidence>
<feature type="transmembrane region" description="Helical" evidence="6">
    <location>
        <begin position="81"/>
        <end position="104"/>
    </location>
</feature>
<feature type="domain" description="HTH cro/C1-type" evidence="7">
    <location>
        <begin position="10"/>
        <end position="64"/>
    </location>
</feature>
<accession>A0ABW3BX24</accession>
<dbReference type="RefSeq" id="WP_379943954.1">
    <property type="nucleotide sequence ID" value="NZ_JBHTIB010000026.1"/>
</dbReference>
<dbReference type="PANTHER" id="PTHR46797">
    <property type="entry name" value="HTH-TYPE TRANSCRIPTIONAL REGULATOR"/>
    <property type="match status" value="1"/>
</dbReference>
<evidence type="ECO:0000256" key="6">
    <source>
        <dbReference type="SAM" id="Phobius"/>
    </source>
</evidence>
<dbReference type="CDD" id="cd00093">
    <property type="entry name" value="HTH_XRE"/>
    <property type="match status" value="1"/>
</dbReference>
<dbReference type="EMBL" id="JBHTIB010000026">
    <property type="protein sequence ID" value="MFD0837272.1"/>
    <property type="molecule type" value="Genomic_DNA"/>
</dbReference>
<feature type="transmembrane region" description="Helical" evidence="6">
    <location>
        <begin position="124"/>
        <end position="145"/>
    </location>
</feature>
<dbReference type="Gene3D" id="1.10.260.40">
    <property type="entry name" value="lambda repressor-like DNA-binding domains"/>
    <property type="match status" value="1"/>
</dbReference>
<dbReference type="InterPro" id="IPR050807">
    <property type="entry name" value="TransReg_Diox_bact_type"/>
</dbReference>
<dbReference type="SMART" id="SM00530">
    <property type="entry name" value="HTH_XRE"/>
    <property type="match status" value="1"/>
</dbReference>
<dbReference type="Pfam" id="PF09685">
    <property type="entry name" value="MamF_MmsF"/>
    <property type="match status" value="1"/>
</dbReference>
<proteinExistence type="predicted"/>
<keyword evidence="3 6" id="KW-1133">Transmembrane helix</keyword>
<dbReference type="InterPro" id="IPR010982">
    <property type="entry name" value="Lambda_DNA-bd_dom_sf"/>
</dbReference>
<sequence>MNNQNLAIKIKDLRSRKGFSQEQLSEESKLSLRTIQRIEKGESIPRGDTLIKLTQALEVTPDDLLEWTDIEDKGYLSLLNLSALTGLLFNPILGIIIPLVMWILKKDKIKFVDNYGKKIISFQITWTLLIYSVIMVATKGSYMKFNFNLFDIILFFFNFKIGKDLIYISILGILYLYNLTLIFKNLMRIKNGKQSWYLPAISFLK</sequence>
<evidence type="ECO:0000256" key="1">
    <source>
        <dbReference type="ARBA" id="ARBA00004141"/>
    </source>
</evidence>
<gene>
    <name evidence="8" type="ORF">ACFQ0I_15945</name>
</gene>
<keyword evidence="9" id="KW-1185">Reference proteome</keyword>
<dbReference type="Pfam" id="PF01381">
    <property type="entry name" value="HTH_3"/>
    <property type="match status" value="1"/>
</dbReference>
<evidence type="ECO:0000256" key="4">
    <source>
        <dbReference type="ARBA" id="ARBA00023125"/>
    </source>
</evidence>
<dbReference type="InterPro" id="IPR001387">
    <property type="entry name" value="Cro/C1-type_HTH"/>
</dbReference>
<dbReference type="SUPFAM" id="SSF47413">
    <property type="entry name" value="lambda repressor-like DNA-binding domains"/>
    <property type="match status" value="1"/>
</dbReference>
<dbReference type="InterPro" id="IPR019109">
    <property type="entry name" value="MamF_MmsF"/>
</dbReference>
<evidence type="ECO:0000256" key="5">
    <source>
        <dbReference type="ARBA" id="ARBA00023136"/>
    </source>
</evidence>
<organism evidence="8 9">
    <name type="scientific">Mariniflexile aquimaris</name>
    <dbReference type="NCBI Taxonomy" id="881009"/>
    <lineage>
        <taxon>Bacteria</taxon>
        <taxon>Pseudomonadati</taxon>
        <taxon>Bacteroidota</taxon>
        <taxon>Flavobacteriia</taxon>
        <taxon>Flavobacteriales</taxon>
        <taxon>Flavobacteriaceae</taxon>
        <taxon>Mariniflexile</taxon>
    </lineage>
</organism>
<dbReference type="PROSITE" id="PS50943">
    <property type="entry name" value="HTH_CROC1"/>
    <property type="match status" value="1"/>
</dbReference>
<evidence type="ECO:0000259" key="7">
    <source>
        <dbReference type="PROSITE" id="PS50943"/>
    </source>
</evidence>
<comment type="caution">
    <text evidence="8">The sequence shown here is derived from an EMBL/GenBank/DDBJ whole genome shotgun (WGS) entry which is preliminary data.</text>
</comment>
<dbReference type="Proteomes" id="UP001597011">
    <property type="component" value="Unassembled WGS sequence"/>
</dbReference>
<name>A0ABW3BX24_9FLAO</name>
<evidence type="ECO:0000256" key="3">
    <source>
        <dbReference type="ARBA" id="ARBA00022989"/>
    </source>
</evidence>
<comment type="subcellular location">
    <subcellularLocation>
        <location evidence="1">Membrane</location>
        <topology evidence="1">Multi-pass membrane protein</topology>
    </subcellularLocation>
</comment>
<keyword evidence="2 6" id="KW-0812">Transmembrane</keyword>
<evidence type="ECO:0000256" key="2">
    <source>
        <dbReference type="ARBA" id="ARBA00022692"/>
    </source>
</evidence>
<keyword evidence="5 6" id="KW-0472">Membrane</keyword>
<reference evidence="9" key="1">
    <citation type="journal article" date="2019" name="Int. J. Syst. Evol. Microbiol.">
        <title>The Global Catalogue of Microorganisms (GCM) 10K type strain sequencing project: providing services to taxonomists for standard genome sequencing and annotation.</title>
        <authorList>
            <consortium name="The Broad Institute Genomics Platform"/>
            <consortium name="The Broad Institute Genome Sequencing Center for Infectious Disease"/>
            <person name="Wu L."/>
            <person name="Ma J."/>
        </authorList>
    </citation>
    <scope>NUCLEOTIDE SEQUENCE [LARGE SCALE GENOMIC DNA]</scope>
    <source>
        <strain evidence="9">CCUG 60529</strain>
    </source>
</reference>